<feature type="transmembrane region" description="Helical" evidence="2">
    <location>
        <begin position="664"/>
        <end position="686"/>
    </location>
</feature>
<feature type="transmembrane region" description="Helical" evidence="2">
    <location>
        <begin position="86"/>
        <end position="119"/>
    </location>
</feature>
<dbReference type="AlphaFoldDB" id="A0AAD9CWF1"/>
<protein>
    <submittedName>
        <fullName evidence="3">Uncharacterized protein</fullName>
    </submittedName>
</protein>
<feature type="transmembrane region" description="Helical" evidence="2">
    <location>
        <begin position="545"/>
        <end position="567"/>
    </location>
</feature>
<keyword evidence="2" id="KW-1133">Transmembrane helix</keyword>
<keyword evidence="2" id="KW-0472">Membrane</keyword>
<gene>
    <name evidence="3" type="ORF">DB88DRAFT_474992</name>
</gene>
<keyword evidence="2" id="KW-0812">Transmembrane</keyword>
<keyword evidence="4" id="KW-1185">Reference proteome</keyword>
<name>A0AAD9CWF1_PAPLA</name>
<accession>A0AAD9CWF1</accession>
<comment type="caution">
    <text evidence="3">The sequence shown here is derived from an EMBL/GenBank/DDBJ whole genome shotgun (WGS) entry which is preliminary data.</text>
</comment>
<sequence length="691" mass="80616">MSKVQTPEDFYPPPSPQPGQGERRQRRRHQVGINPNSVRRHDHDPFIKEIVDQNAEYVRQQQEERRYPLPRRLYFKLTRVLKDIRYFCWLLVVFLCIVVWATCICTIFIPPAIILWLPWTYIGATRPRLWHAGSDGAYTAEVDYVHGITHLEDLFALPGEGIEDCAPEIKRKSQFFKCRTWQMYSLLRDGWDSLSRQGLQWGSVLSGFILIICQYSLMRHDLNSSAIDNFLQKFNSPGQDNAKLLTEGDPLCAYTVGTSIANWGQGKENLVWWGWYHSFLILLSLMLIVDETLNIRFGLFSPQWRRAGTGWTIIFLVTATFTSSPNWGTSDSSHKWRTIQLRYWILVAIGLLGVYNVCRTAVVALDLTTADFAKQDTRDGRKPLWPFRKEDWEREVTRNTFRIRVEGDEPRSVTEKLQLILGDRCWPYQKVDRKSWNYGMVRPRKYYDKTLEEKVIEQGLTSRRWVHSFPIDYPPLTKKDCRDMLRYSSWKNYAPWTGLAWYNPWDRWDPDENGNDLKAAQRAFSERKRWMFARYCSYAFDLRRMFTLACAVSAFALHIGLMCDAFVPGRDFTYRQAYNATLKDWGEHHGPRDDRCQYYIGTHVPILPKTGPWLSGLSLNMMWMILWHLFMLGLCSGVFLVALTNNRLWGMHLPVPITLIGPRLSSSSMGWTMGFIAVGTLQLGLFKSQPP</sequence>
<reference evidence="3" key="1">
    <citation type="submission" date="2023-02" db="EMBL/GenBank/DDBJ databases">
        <title>Identification and recombinant expression of a fungal hydrolase from Papiliotrema laurentii that hydrolyzes apple cutin and clears colloidal polyester polyurethane.</title>
        <authorList>
            <consortium name="DOE Joint Genome Institute"/>
            <person name="Roman V.A."/>
            <person name="Bojanowski C."/>
            <person name="Crable B.R."/>
            <person name="Wagner D.N."/>
            <person name="Hung C.S."/>
            <person name="Nadeau L.J."/>
            <person name="Schratz L."/>
            <person name="Haridas S."/>
            <person name="Pangilinan J."/>
            <person name="Lipzen A."/>
            <person name="Na H."/>
            <person name="Yan M."/>
            <person name="Ng V."/>
            <person name="Grigoriev I.V."/>
            <person name="Spatafora J.W."/>
            <person name="Barlow D."/>
            <person name="Biffinger J."/>
            <person name="Kelley-Loughnane N."/>
            <person name="Varaljay V.A."/>
            <person name="Crookes-Goodson W.J."/>
        </authorList>
    </citation>
    <scope>NUCLEOTIDE SEQUENCE</scope>
    <source>
        <strain evidence="3">5307AH</strain>
    </source>
</reference>
<evidence type="ECO:0000313" key="3">
    <source>
        <dbReference type="EMBL" id="KAK1921878.1"/>
    </source>
</evidence>
<feature type="transmembrane region" description="Helical" evidence="2">
    <location>
        <begin position="309"/>
        <end position="329"/>
    </location>
</feature>
<proteinExistence type="predicted"/>
<organism evidence="3 4">
    <name type="scientific">Papiliotrema laurentii</name>
    <name type="common">Cryptococcus laurentii</name>
    <dbReference type="NCBI Taxonomy" id="5418"/>
    <lineage>
        <taxon>Eukaryota</taxon>
        <taxon>Fungi</taxon>
        <taxon>Dikarya</taxon>
        <taxon>Basidiomycota</taxon>
        <taxon>Agaricomycotina</taxon>
        <taxon>Tremellomycetes</taxon>
        <taxon>Tremellales</taxon>
        <taxon>Rhynchogastremaceae</taxon>
        <taxon>Papiliotrema</taxon>
    </lineage>
</organism>
<feature type="transmembrane region" description="Helical" evidence="2">
    <location>
        <begin position="625"/>
        <end position="644"/>
    </location>
</feature>
<evidence type="ECO:0000256" key="1">
    <source>
        <dbReference type="SAM" id="MobiDB-lite"/>
    </source>
</evidence>
<evidence type="ECO:0000313" key="4">
    <source>
        <dbReference type="Proteomes" id="UP001182556"/>
    </source>
</evidence>
<evidence type="ECO:0000256" key="2">
    <source>
        <dbReference type="SAM" id="Phobius"/>
    </source>
</evidence>
<feature type="region of interest" description="Disordered" evidence="1">
    <location>
        <begin position="1"/>
        <end position="41"/>
    </location>
</feature>
<feature type="transmembrane region" description="Helical" evidence="2">
    <location>
        <begin position="341"/>
        <end position="357"/>
    </location>
</feature>
<dbReference type="Proteomes" id="UP001182556">
    <property type="component" value="Unassembled WGS sequence"/>
</dbReference>
<dbReference type="EMBL" id="JAODAN010000010">
    <property type="protein sequence ID" value="KAK1921878.1"/>
    <property type="molecule type" value="Genomic_DNA"/>
</dbReference>
<feature type="transmembrane region" description="Helical" evidence="2">
    <location>
        <begin position="270"/>
        <end position="289"/>
    </location>
</feature>